<organism evidence="1">
    <name type="scientific">Catovirus CTV1</name>
    <dbReference type="NCBI Taxonomy" id="1977631"/>
    <lineage>
        <taxon>Viruses</taxon>
        <taxon>Varidnaviria</taxon>
        <taxon>Bamfordvirae</taxon>
        <taxon>Nucleocytoviricota</taxon>
        <taxon>Megaviricetes</taxon>
        <taxon>Imitervirales</taxon>
        <taxon>Mimiviridae</taxon>
        <taxon>Klosneuvirinae</taxon>
        <taxon>Catovirus</taxon>
    </lineage>
</organism>
<protein>
    <submittedName>
        <fullName evidence="1">Uncharacterized protein</fullName>
    </submittedName>
</protein>
<name>A0A1V0SA89_9VIRU</name>
<sequence>MEYEFVSECGYKCQLTRNRLGIFCGYVQLPEHHPYYDKDYFDIKNIDLKFELSYGENGKFGFDCWNCLSPDETMRLIKSGKVYNGEWDYDKVKEETENMAKQFKKLET</sequence>
<dbReference type="EMBL" id="KY684083">
    <property type="protein sequence ID" value="ARF08601.1"/>
    <property type="molecule type" value="Genomic_DNA"/>
</dbReference>
<evidence type="ECO:0000313" key="1">
    <source>
        <dbReference type="EMBL" id="ARF08601.1"/>
    </source>
</evidence>
<proteinExistence type="predicted"/>
<accession>A0A1V0SA89</accession>
<reference evidence="1" key="1">
    <citation type="journal article" date="2017" name="Science">
        <title>Giant viruses with an expanded complement of translation system components.</title>
        <authorList>
            <person name="Schulz F."/>
            <person name="Yutin N."/>
            <person name="Ivanova N.N."/>
            <person name="Ortega D.R."/>
            <person name="Lee T.K."/>
            <person name="Vierheilig J."/>
            <person name="Daims H."/>
            <person name="Horn M."/>
            <person name="Wagner M."/>
            <person name="Jensen G.J."/>
            <person name="Kyrpides N.C."/>
            <person name="Koonin E.V."/>
            <person name="Woyke T."/>
        </authorList>
    </citation>
    <scope>NUCLEOTIDE SEQUENCE</scope>
    <source>
        <strain evidence="1">CTV1</strain>
    </source>
</reference>
<gene>
    <name evidence="1" type="ORF">Catovirus_1_651</name>
</gene>